<feature type="chain" id="PRO_5004135952" evidence="1">
    <location>
        <begin position="20"/>
        <end position="153"/>
    </location>
</feature>
<protein>
    <submittedName>
        <fullName evidence="2">Uncharacterized protein</fullName>
    </submittedName>
</protein>
<sequence>MKTQILCIMMLFTCFATHAKSLELRPLLKDRFEQNCAIRQQYDFHNENTELIASLEHYTIDVKYVDKQVYDSTTYKLKNVTYAGIPIRKIEFSFGRPAQQYNEYLYFDLSATAAKQRFKTLKFNQNHEKGDASVEYKNNTAIVQCYWLADFSK</sequence>
<dbReference type="eggNOG" id="ENOG5031RSD">
    <property type="taxonomic scope" value="Bacteria"/>
</dbReference>
<dbReference type="EMBL" id="APPJ01000011">
    <property type="protein sequence ID" value="ENV16856.1"/>
    <property type="molecule type" value="Genomic_DNA"/>
</dbReference>
<dbReference type="RefSeq" id="WP_004820688.1">
    <property type="nucleotide sequence ID" value="NZ_KB849456.1"/>
</dbReference>
<dbReference type="PATRIC" id="fig|1217656.3.peg.2549"/>
<keyword evidence="3" id="KW-1185">Reference proteome</keyword>
<dbReference type="HOGENOM" id="CLU_1709304_0_0_6"/>
<proteinExistence type="predicted"/>
<organism evidence="2 3">
    <name type="scientific">Acinetobacter guillouiae NIPH 991</name>
    <dbReference type="NCBI Taxonomy" id="1217656"/>
    <lineage>
        <taxon>Bacteria</taxon>
        <taxon>Pseudomonadati</taxon>
        <taxon>Pseudomonadota</taxon>
        <taxon>Gammaproteobacteria</taxon>
        <taxon>Moraxellales</taxon>
        <taxon>Moraxellaceae</taxon>
        <taxon>Acinetobacter</taxon>
    </lineage>
</organism>
<evidence type="ECO:0000313" key="2">
    <source>
        <dbReference type="EMBL" id="ENV16856.1"/>
    </source>
</evidence>
<gene>
    <name evidence="2" type="ORF">F964_02604</name>
</gene>
<dbReference type="AlphaFoldDB" id="N8WXZ7"/>
<keyword evidence="1" id="KW-0732">Signal</keyword>
<dbReference type="Proteomes" id="UP000013148">
    <property type="component" value="Unassembled WGS sequence"/>
</dbReference>
<evidence type="ECO:0000313" key="3">
    <source>
        <dbReference type="Proteomes" id="UP000013148"/>
    </source>
</evidence>
<reference evidence="2 3" key="1">
    <citation type="submission" date="2013-02" db="EMBL/GenBank/DDBJ databases">
        <title>The Genome Sequence of Acinetobacter guillouiae NIPH 991.</title>
        <authorList>
            <consortium name="The Broad Institute Genome Sequencing Platform"/>
            <consortium name="The Broad Institute Genome Sequencing Center for Infectious Disease"/>
            <person name="Cerqueira G."/>
            <person name="Feldgarden M."/>
            <person name="Courvalin P."/>
            <person name="Perichon B."/>
            <person name="Grillot-Courvalin C."/>
            <person name="Clermont D."/>
            <person name="Rocha E."/>
            <person name="Yoon E.-J."/>
            <person name="Nemec A."/>
            <person name="Walker B."/>
            <person name="Young S.K."/>
            <person name="Zeng Q."/>
            <person name="Gargeya S."/>
            <person name="Fitzgerald M."/>
            <person name="Haas B."/>
            <person name="Abouelleil A."/>
            <person name="Alvarado L."/>
            <person name="Arachchi H.M."/>
            <person name="Berlin A.M."/>
            <person name="Chapman S.B."/>
            <person name="Dewar J."/>
            <person name="Goldberg J."/>
            <person name="Griggs A."/>
            <person name="Gujja S."/>
            <person name="Hansen M."/>
            <person name="Howarth C."/>
            <person name="Imamovic A."/>
            <person name="Larimer J."/>
            <person name="McCowan C."/>
            <person name="Murphy C."/>
            <person name="Neiman D."/>
            <person name="Pearson M."/>
            <person name="Priest M."/>
            <person name="Roberts A."/>
            <person name="Saif S."/>
            <person name="Shea T."/>
            <person name="Sisk P."/>
            <person name="Sykes S."/>
            <person name="Wortman J."/>
            <person name="Nusbaum C."/>
            <person name="Birren B."/>
        </authorList>
    </citation>
    <scope>NUCLEOTIDE SEQUENCE [LARGE SCALE GENOMIC DNA]</scope>
    <source>
        <strain evidence="2 3">NIPH 991</strain>
    </source>
</reference>
<accession>N8WXZ7</accession>
<feature type="signal peptide" evidence="1">
    <location>
        <begin position="1"/>
        <end position="19"/>
    </location>
</feature>
<evidence type="ECO:0000256" key="1">
    <source>
        <dbReference type="SAM" id="SignalP"/>
    </source>
</evidence>
<comment type="caution">
    <text evidence="2">The sequence shown here is derived from an EMBL/GenBank/DDBJ whole genome shotgun (WGS) entry which is preliminary data.</text>
</comment>
<name>N8WXZ7_ACIGI</name>